<dbReference type="OrthoDB" id="3564898at2759"/>
<dbReference type="AlphaFoldDB" id="A0A2J6QY53"/>
<keyword evidence="3" id="KW-1185">Reference proteome</keyword>
<gene>
    <name evidence="2" type="ORF">L207DRAFT_519466</name>
</gene>
<name>A0A2J6QY53_HYAVF</name>
<evidence type="ECO:0000256" key="1">
    <source>
        <dbReference type="SAM" id="MobiDB-lite"/>
    </source>
</evidence>
<feature type="compositionally biased region" description="Polar residues" evidence="1">
    <location>
        <begin position="40"/>
        <end position="64"/>
    </location>
</feature>
<sequence length="241" mass="27086">MSTDNPYPRVERIEEMEATSSVRSPPPPYTSNLPDLDFRQQGQHAQSQTVHENQQGSQKTQQGALHQHPQLAPQYQFQQYPLSPRGYAPQPHSQPFYYQYPPPSFAIPVPIYPIQGPVFYHPTVPYSTPYFHQPPLPQHQPIQFHPPQLTYQPLPPPFSFAATQPYSPAIQTQGQQQSQPNTNGIQVGFVPHPPAILPGIPGVHHYPLIVRKEGDGPPPEPVFVDRYAAYEGGQVSRRAPS</sequence>
<dbReference type="Proteomes" id="UP000235786">
    <property type="component" value="Unassembled WGS sequence"/>
</dbReference>
<evidence type="ECO:0000313" key="3">
    <source>
        <dbReference type="Proteomes" id="UP000235786"/>
    </source>
</evidence>
<reference evidence="2 3" key="1">
    <citation type="submission" date="2016-04" db="EMBL/GenBank/DDBJ databases">
        <title>A degradative enzymes factory behind the ericoid mycorrhizal symbiosis.</title>
        <authorList>
            <consortium name="DOE Joint Genome Institute"/>
            <person name="Martino E."/>
            <person name="Morin E."/>
            <person name="Grelet G."/>
            <person name="Kuo A."/>
            <person name="Kohler A."/>
            <person name="Daghino S."/>
            <person name="Barry K."/>
            <person name="Choi C."/>
            <person name="Cichocki N."/>
            <person name="Clum A."/>
            <person name="Copeland A."/>
            <person name="Hainaut M."/>
            <person name="Haridas S."/>
            <person name="Labutti K."/>
            <person name="Lindquist E."/>
            <person name="Lipzen A."/>
            <person name="Khouja H.-R."/>
            <person name="Murat C."/>
            <person name="Ohm R."/>
            <person name="Olson A."/>
            <person name="Spatafora J."/>
            <person name="Veneault-Fourrey C."/>
            <person name="Henrissat B."/>
            <person name="Grigoriev I."/>
            <person name="Martin F."/>
            <person name="Perotto S."/>
        </authorList>
    </citation>
    <scope>NUCLEOTIDE SEQUENCE [LARGE SCALE GENOMIC DNA]</scope>
    <source>
        <strain evidence="2 3">F</strain>
    </source>
</reference>
<feature type="region of interest" description="Disordered" evidence="1">
    <location>
        <begin position="1"/>
        <end position="67"/>
    </location>
</feature>
<evidence type="ECO:0000313" key="2">
    <source>
        <dbReference type="EMBL" id="PMD31192.1"/>
    </source>
</evidence>
<protein>
    <submittedName>
        <fullName evidence="2">Uncharacterized protein</fullName>
    </submittedName>
</protein>
<organism evidence="2 3">
    <name type="scientific">Hyaloscypha variabilis (strain UAMH 11265 / GT02V1 / F)</name>
    <name type="common">Meliniomyces variabilis</name>
    <dbReference type="NCBI Taxonomy" id="1149755"/>
    <lineage>
        <taxon>Eukaryota</taxon>
        <taxon>Fungi</taxon>
        <taxon>Dikarya</taxon>
        <taxon>Ascomycota</taxon>
        <taxon>Pezizomycotina</taxon>
        <taxon>Leotiomycetes</taxon>
        <taxon>Helotiales</taxon>
        <taxon>Hyaloscyphaceae</taxon>
        <taxon>Hyaloscypha</taxon>
        <taxon>Hyaloscypha variabilis</taxon>
    </lineage>
</organism>
<proteinExistence type="predicted"/>
<accession>A0A2J6QY53</accession>
<dbReference type="EMBL" id="KZ613963">
    <property type="protein sequence ID" value="PMD31192.1"/>
    <property type="molecule type" value="Genomic_DNA"/>
</dbReference>